<dbReference type="InterPro" id="IPR022896">
    <property type="entry name" value="TrioseP_Isoase_bac/euk"/>
</dbReference>
<dbReference type="eggNOG" id="COG0149">
    <property type="taxonomic scope" value="Bacteria"/>
</dbReference>
<dbReference type="SUPFAM" id="SSF51351">
    <property type="entry name" value="Triosephosphate isomerase (TIM)"/>
    <property type="match status" value="1"/>
</dbReference>
<dbReference type="AlphaFoldDB" id="Q1LN73"/>
<keyword evidence="11 13" id="KW-0413">Isomerase</keyword>
<dbReference type="EMBL" id="CP000352">
    <property type="protein sequence ID" value="ABF08403.1"/>
    <property type="molecule type" value="Genomic_DNA"/>
</dbReference>
<evidence type="ECO:0000256" key="1">
    <source>
        <dbReference type="ARBA" id="ARBA00000474"/>
    </source>
</evidence>
<keyword evidence="10 13" id="KW-0324">Glycolysis</keyword>
<reference evidence="16" key="1">
    <citation type="journal article" date="2010" name="PLoS ONE">
        <title>The complete genome sequence of Cupriavidus metallidurans strain CH34, a master survivalist in harsh and anthropogenic environments.</title>
        <authorList>
            <person name="Janssen P.J."/>
            <person name="Van Houdt R."/>
            <person name="Moors H."/>
            <person name="Monsieurs P."/>
            <person name="Morin N."/>
            <person name="Michaux A."/>
            <person name="Benotmane M.A."/>
            <person name="Leys N."/>
            <person name="Vallaeys T."/>
            <person name="Lapidus A."/>
            <person name="Monchy S."/>
            <person name="Medigue C."/>
            <person name="Taghavi S."/>
            <person name="McCorkle S."/>
            <person name="Dunn J."/>
            <person name="van der Lelie D."/>
            <person name="Mergeay M."/>
        </authorList>
    </citation>
    <scope>NUCLEOTIDE SEQUENCE [LARGE SCALE GENOMIC DNA]</scope>
    <source>
        <strain evidence="16">ATCC 43123 / DSM 2839 / NBRC 102507 / CH34</strain>
    </source>
</reference>
<dbReference type="HOGENOM" id="CLU_024251_2_1_4"/>
<evidence type="ECO:0000256" key="3">
    <source>
        <dbReference type="ARBA" id="ARBA00004939"/>
    </source>
</evidence>
<keyword evidence="16" id="KW-1185">Reference proteome</keyword>
<dbReference type="GO" id="GO:0006094">
    <property type="term" value="P:gluconeogenesis"/>
    <property type="evidence" value="ECO:0007669"/>
    <property type="project" value="UniProtKB-UniRule"/>
</dbReference>
<comment type="pathway">
    <text evidence="3">Carbohydrate metabolism; erythritol degradation.</text>
</comment>
<dbReference type="PROSITE" id="PS51440">
    <property type="entry name" value="TIM_2"/>
    <property type="match status" value="1"/>
</dbReference>
<feature type="binding site" evidence="13">
    <location>
        <begin position="23"/>
        <end position="25"/>
    </location>
    <ligand>
        <name>substrate</name>
    </ligand>
</feature>
<sequence>MDPTPLPPHPVRGQRRRLLVAGNWKMNGSLAGVQALAAAIADGAVARLDRVQLVLFPPFTYLPEAQRRLGASGMAWGAQNVSGHEDGAFTGEVSAQMLREFGCACVLVGHSERRTLFGENDAVVARKFLAVRQAGMTPVLCVGESLPEREQGATEDVVARQLQAVLDLAGASAFADAVVAYEPVWAIGTGKTATPAQAQDVHAFIRGRLAEADPAIAASLHVLYGGSMKRANARELLAMPDIDGGLLGGASLNVDEFMAVAITAQRLAQENT</sequence>
<evidence type="ECO:0000256" key="8">
    <source>
        <dbReference type="ARBA" id="ARBA00022432"/>
    </source>
</evidence>
<dbReference type="GO" id="GO:0005829">
    <property type="term" value="C:cytosol"/>
    <property type="evidence" value="ECO:0007669"/>
    <property type="project" value="TreeGrafter"/>
</dbReference>
<comment type="similarity">
    <text evidence="4 13 14">Belongs to the triosephosphate isomerase family.</text>
</comment>
<dbReference type="InterPro" id="IPR020861">
    <property type="entry name" value="Triosephosphate_isomerase_AS"/>
</dbReference>
<comment type="subcellular location">
    <subcellularLocation>
        <location evidence="13 14">Cytoplasm</location>
    </subcellularLocation>
</comment>
<dbReference type="EC" id="5.3.1.1" evidence="6 13"/>
<dbReference type="InterPro" id="IPR000652">
    <property type="entry name" value="Triosephosphate_isomerase"/>
</dbReference>
<dbReference type="Gene3D" id="3.20.20.70">
    <property type="entry name" value="Aldolase class I"/>
    <property type="match status" value="1"/>
</dbReference>
<dbReference type="NCBIfam" id="TIGR00419">
    <property type="entry name" value="tim"/>
    <property type="match status" value="1"/>
</dbReference>
<evidence type="ECO:0000256" key="14">
    <source>
        <dbReference type="RuleBase" id="RU363013"/>
    </source>
</evidence>
<keyword evidence="9 13" id="KW-0963">Cytoplasm</keyword>
<protein>
    <recommendedName>
        <fullName evidence="7 13">Triosephosphate isomerase</fullName>
        <shortName evidence="13">TIM</shortName>
        <shortName evidence="13">TPI</shortName>
        <ecNumber evidence="6 13">5.3.1.1</ecNumber>
    </recommendedName>
    <alternativeName>
        <fullName evidence="13">Triose-phosphate isomerase</fullName>
    </alternativeName>
</protein>
<dbReference type="PANTHER" id="PTHR21139:SF42">
    <property type="entry name" value="TRIOSEPHOSPHATE ISOMERASE"/>
    <property type="match status" value="1"/>
</dbReference>
<dbReference type="UniPathway" id="UPA00109">
    <property type="reaction ID" value="UER00189"/>
</dbReference>
<feature type="binding site" evidence="13">
    <location>
        <begin position="248"/>
        <end position="249"/>
    </location>
    <ligand>
        <name>substrate</name>
    </ligand>
</feature>
<proteinExistence type="inferred from homology"/>
<dbReference type="CDD" id="cd00311">
    <property type="entry name" value="TIM"/>
    <property type="match status" value="1"/>
</dbReference>
<comment type="pathway">
    <text evidence="13 14">Carbohydrate degradation; glycolysis; D-glyceraldehyde 3-phosphate from glycerone phosphate: step 1/1.</text>
</comment>
<dbReference type="GO" id="GO:0006096">
    <property type="term" value="P:glycolytic process"/>
    <property type="evidence" value="ECO:0007669"/>
    <property type="project" value="UniProtKB-UniRule"/>
</dbReference>
<evidence type="ECO:0000256" key="10">
    <source>
        <dbReference type="ARBA" id="ARBA00023152"/>
    </source>
</evidence>
<dbReference type="InterPro" id="IPR013785">
    <property type="entry name" value="Aldolase_TIM"/>
</dbReference>
<name>Q1LN73_CUPMC</name>
<evidence type="ECO:0000256" key="11">
    <source>
        <dbReference type="ARBA" id="ARBA00023235"/>
    </source>
</evidence>
<dbReference type="UniPathway" id="UPA00138"/>
<evidence type="ECO:0000313" key="15">
    <source>
        <dbReference type="EMBL" id="ABF08403.1"/>
    </source>
</evidence>
<feature type="binding site" evidence="13">
    <location>
        <position position="188"/>
    </location>
    <ligand>
        <name>substrate</name>
    </ligand>
</feature>
<dbReference type="GO" id="GO:0046166">
    <property type="term" value="P:glyceraldehyde-3-phosphate biosynthetic process"/>
    <property type="evidence" value="ECO:0007669"/>
    <property type="project" value="TreeGrafter"/>
</dbReference>
<feature type="binding site" evidence="13">
    <location>
        <position position="227"/>
    </location>
    <ligand>
        <name>substrate</name>
    </ligand>
</feature>
<keyword evidence="8 13" id="KW-0312">Gluconeogenesis</keyword>
<evidence type="ECO:0000313" key="16">
    <source>
        <dbReference type="Proteomes" id="UP000002429"/>
    </source>
</evidence>
<evidence type="ECO:0000256" key="9">
    <source>
        <dbReference type="ARBA" id="ARBA00022490"/>
    </source>
</evidence>
<dbReference type="GO" id="GO:0004807">
    <property type="term" value="F:triose-phosphate isomerase activity"/>
    <property type="evidence" value="ECO:0007669"/>
    <property type="project" value="UniProtKB-UniRule"/>
</dbReference>
<dbReference type="KEGG" id="rme:Rmet_1520"/>
<accession>Q1LN73</accession>
<evidence type="ECO:0000256" key="7">
    <source>
        <dbReference type="ARBA" id="ARBA00019397"/>
    </source>
</evidence>
<feature type="active site" description="Proton acceptor" evidence="13">
    <location>
        <position position="182"/>
    </location>
</feature>
<organism evidence="15 16">
    <name type="scientific">Cupriavidus metallidurans (strain ATCC 43123 / DSM 2839 / NBRC 102507 / CH34)</name>
    <name type="common">Ralstonia metallidurans</name>
    <dbReference type="NCBI Taxonomy" id="266264"/>
    <lineage>
        <taxon>Bacteria</taxon>
        <taxon>Pseudomonadati</taxon>
        <taxon>Pseudomonadota</taxon>
        <taxon>Betaproteobacteria</taxon>
        <taxon>Burkholderiales</taxon>
        <taxon>Burkholderiaceae</taxon>
        <taxon>Cupriavidus</taxon>
    </lineage>
</organism>
<feature type="active site" description="Electrophile" evidence="13">
    <location>
        <position position="110"/>
    </location>
</feature>
<comment type="pathway">
    <text evidence="2 13 14">Carbohydrate biosynthesis; gluconeogenesis.</text>
</comment>
<evidence type="ECO:0000256" key="6">
    <source>
        <dbReference type="ARBA" id="ARBA00011940"/>
    </source>
</evidence>
<evidence type="ECO:0000256" key="12">
    <source>
        <dbReference type="ARBA" id="ARBA00055680"/>
    </source>
</evidence>
<dbReference type="PROSITE" id="PS00171">
    <property type="entry name" value="TIM_1"/>
    <property type="match status" value="1"/>
</dbReference>
<gene>
    <name evidence="15" type="primary">cbbJ1</name>
    <name evidence="13" type="synonym">tpiA</name>
    <name evidence="15" type="ordered locus">Rmet_1520</name>
</gene>
<evidence type="ECO:0000256" key="13">
    <source>
        <dbReference type="HAMAP-Rule" id="MF_00147"/>
    </source>
</evidence>
<comment type="subunit">
    <text evidence="5 13 14">Homodimer.</text>
</comment>
<dbReference type="Pfam" id="PF00121">
    <property type="entry name" value="TIM"/>
    <property type="match status" value="1"/>
</dbReference>
<dbReference type="FunFam" id="3.20.20.70:FF:000020">
    <property type="entry name" value="Triosephosphate isomerase"/>
    <property type="match status" value="1"/>
</dbReference>
<dbReference type="STRING" id="266264.Rmet_1520"/>
<dbReference type="Proteomes" id="UP000002429">
    <property type="component" value="Chromosome"/>
</dbReference>
<evidence type="ECO:0000256" key="2">
    <source>
        <dbReference type="ARBA" id="ARBA00004742"/>
    </source>
</evidence>
<evidence type="ECO:0000256" key="4">
    <source>
        <dbReference type="ARBA" id="ARBA00007422"/>
    </source>
</evidence>
<dbReference type="InterPro" id="IPR035990">
    <property type="entry name" value="TIM_sf"/>
</dbReference>
<comment type="catalytic activity">
    <reaction evidence="1 13 14">
        <text>D-glyceraldehyde 3-phosphate = dihydroxyacetone phosphate</text>
        <dbReference type="Rhea" id="RHEA:18585"/>
        <dbReference type="ChEBI" id="CHEBI:57642"/>
        <dbReference type="ChEBI" id="CHEBI:59776"/>
        <dbReference type="EC" id="5.3.1.1"/>
    </reaction>
</comment>
<dbReference type="RefSeq" id="WP_011516263.1">
    <property type="nucleotide sequence ID" value="NC_007973.1"/>
</dbReference>
<evidence type="ECO:0000256" key="5">
    <source>
        <dbReference type="ARBA" id="ARBA00011738"/>
    </source>
</evidence>
<dbReference type="GO" id="GO:0019563">
    <property type="term" value="P:glycerol catabolic process"/>
    <property type="evidence" value="ECO:0007669"/>
    <property type="project" value="TreeGrafter"/>
</dbReference>
<dbReference type="PANTHER" id="PTHR21139">
    <property type="entry name" value="TRIOSEPHOSPHATE ISOMERASE"/>
    <property type="match status" value="1"/>
</dbReference>
<dbReference type="HAMAP" id="MF_00147_B">
    <property type="entry name" value="TIM_B"/>
    <property type="match status" value="1"/>
</dbReference>
<comment type="function">
    <text evidence="12 13">Involved in the gluconeogenesis. Catalyzes stereospecifically the conversion of dihydroxyacetone phosphate (DHAP) to D-glyceraldehyde-3-phosphate (G3P).</text>
</comment>